<accession>A0ACC0VEV3</accession>
<reference evidence="1" key="1">
    <citation type="submission" date="2022-10" db="EMBL/GenBank/DDBJ databases">
        <title>Complete Genome of Trichothecium roseum strain YXFP-22015, a Plant Pathogen Isolated from Citrus.</title>
        <authorList>
            <person name="Wang Y."/>
            <person name="Zhu L."/>
        </authorList>
    </citation>
    <scope>NUCLEOTIDE SEQUENCE</scope>
    <source>
        <strain evidence="1">YXFP-22015</strain>
    </source>
</reference>
<protein>
    <submittedName>
        <fullName evidence="1">Uncharacterized protein</fullName>
    </submittedName>
</protein>
<gene>
    <name evidence="1" type="ORF">N3K66_000945</name>
</gene>
<keyword evidence="2" id="KW-1185">Reference proteome</keyword>
<evidence type="ECO:0000313" key="2">
    <source>
        <dbReference type="Proteomes" id="UP001163324"/>
    </source>
</evidence>
<organism evidence="1 2">
    <name type="scientific">Trichothecium roseum</name>
    <dbReference type="NCBI Taxonomy" id="47278"/>
    <lineage>
        <taxon>Eukaryota</taxon>
        <taxon>Fungi</taxon>
        <taxon>Dikarya</taxon>
        <taxon>Ascomycota</taxon>
        <taxon>Pezizomycotina</taxon>
        <taxon>Sordariomycetes</taxon>
        <taxon>Hypocreomycetidae</taxon>
        <taxon>Hypocreales</taxon>
        <taxon>Hypocreales incertae sedis</taxon>
        <taxon>Trichothecium</taxon>
    </lineage>
</organism>
<evidence type="ECO:0000313" key="1">
    <source>
        <dbReference type="EMBL" id="KAI9904416.1"/>
    </source>
</evidence>
<comment type="caution">
    <text evidence="1">The sequence shown here is derived from an EMBL/GenBank/DDBJ whole genome shotgun (WGS) entry which is preliminary data.</text>
</comment>
<sequence length="497" mass="53690">MRGFFVSAAAVASLAAPVTAAAYATNSSCCSLLSQELHGKVWGKNTTSYQERLTEYYSANAALAPWCMVLPESTEDVSVIAQVISGHGCPFGMRSGAHSAWKGSNGVDHGITVDFGHMNTTTYDESTKVASIQPGSDWKRVFDTLDPYGVVSAGGRASVVGVGGFTTGGGYSFHSNLKGFACDSVVNFEIVLANGTIINANANENADLWKAQKGGSGNFGFVTRIDQAAIEGTSMWGGLTSYDFENRDAVFNAYINFAENMDKDLASQNIISMSYSQGNFTLTSILTNIHAEERAAAFDDYFVIPNISTTLRVAPVNELVPEFTGPTPLGLYANWFVGLSSNDFSALNTVDLKLKEYVAKMRSVAPESDFEILTMFQPVTQSMLNHGEANGGNVLGLQAYVDDGPTIMWLVAVTIDTAANQDKLLPLAIELRNAINEQNRADGTFKDFSYLNYSWKDQNPISTYGEENIALIKAAADKYDPQAVFQKLRRSGFKIPA</sequence>
<proteinExistence type="predicted"/>
<dbReference type="EMBL" id="CM047940">
    <property type="protein sequence ID" value="KAI9904416.1"/>
    <property type="molecule type" value="Genomic_DNA"/>
</dbReference>
<name>A0ACC0VEV3_9HYPO</name>
<dbReference type="Proteomes" id="UP001163324">
    <property type="component" value="Chromosome 1"/>
</dbReference>